<dbReference type="AlphaFoldDB" id="A0A0C5VUY5"/>
<dbReference type="Gene3D" id="2.40.50.180">
    <property type="entry name" value="CheA-289, Domain 4"/>
    <property type="match status" value="1"/>
</dbReference>
<dbReference type="InterPro" id="IPR002545">
    <property type="entry name" value="CheW-lke_dom"/>
</dbReference>
<dbReference type="HOGENOM" id="CLU_048995_1_1_6"/>
<sequence>MSQSVHQSDSKSRGDRQISADPSQFLTFQVNEEMFAIGILQIKEILEWGRITPVPMMPEFVCGVINLRGAVVPIIDLGARLNGRPSAIGKRTCVVILEVGGPDEHQCIGVMVDAVSEVTDIAETDIEPPPGFGVKLRADFLDGIGKVNGRFVILLNVHNVLSIEELAQICDRTHSRG</sequence>
<dbReference type="InterPro" id="IPR039315">
    <property type="entry name" value="CheW"/>
</dbReference>
<gene>
    <name evidence="2" type="ORF">YC6258_05083</name>
</gene>
<dbReference type="GO" id="GO:0006935">
    <property type="term" value="P:chemotaxis"/>
    <property type="evidence" value="ECO:0007669"/>
    <property type="project" value="InterPro"/>
</dbReference>
<dbReference type="PANTHER" id="PTHR22617">
    <property type="entry name" value="CHEMOTAXIS SENSOR HISTIDINE KINASE-RELATED"/>
    <property type="match status" value="1"/>
</dbReference>
<feature type="domain" description="CheW-like" evidence="1">
    <location>
        <begin position="22"/>
        <end position="166"/>
    </location>
</feature>
<reference evidence="2 3" key="1">
    <citation type="submission" date="2014-01" db="EMBL/GenBank/DDBJ databases">
        <title>Full genme sequencing of cellulolytic bacterium Gynuella sunshinyii YC6258T gen. nov., sp. nov.</title>
        <authorList>
            <person name="Khan H."/>
            <person name="Chung E.J."/>
            <person name="Chung Y.R."/>
        </authorList>
    </citation>
    <scope>NUCLEOTIDE SEQUENCE [LARGE SCALE GENOMIC DNA]</scope>
    <source>
        <strain evidence="2 3">YC6258</strain>
    </source>
</reference>
<dbReference type="Gene3D" id="2.30.30.40">
    <property type="entry name" value="SH3 Domains"/>
    <property type="match status" value="1"/>
</dbReference>
<protein>
    <submittedName>
        <fullName evidence="2">Chemotaxis signal transduction protein</fullName>
    </submittedName>
</protein>
<dbReference type="RefSeq" id="WP_044618943.1">
    <property type="nucleotide sequence ID" value="NZ_CP007142.1"/>
</dbReference>
<keyword evidence="3" id="KW-1185">Reference proteome</keyword>
<dbReference type="PANTHER" id="PTHR22617:SF41">
    <property type="entry name" value="CHEMOTAXIS SIGNAL TRANSDUCTION SYSTEM ADAPTOR PROTEIN CHEW"/>
    <property type="match status" value="1"/>
</dbReference>
<evidence type="ECO:0000313" key="2">
    <source>
        <dbReference type="EMBL" id="AJQ97113.1"/>
    </source>
</evidence>
<dbReference type="STRING" id="1445510.YC6258_05083"/>
<dbReference type="Proteomes" id="UP000032266">
    <property type="component" value="Chromosome"/>
</dbReference>
<dbReference type="KEGG" id="gsn:YC6258_05083"/>
<dbReference type="EMBL" id="CP007142">
    <property type="protein sequence ID" value="AJQ97113.1"/>
    <property type="molecule type" value="Genomic_DNA"/>
</dbReference>
<dbReference type="InterPro" id="IPR036061">
    <property type="entry name" value="CheW-like_dom_sf"/>
</dbReference>
<dbReference type="OrthoDB" id="9790406at2"/>
<dbReference type="PATRIC" id="fig|1445510.3.peg.5042"/>
<dbReference type="Pfam" id="PF01584">
    <property type="entry name" value="CheW"/>
    <property type="match status" value="1"/>
</dbReference>
<dbReference type="SMART" id="SM00260">
    <property type="entry name" value="CheW"/>
    <property type="match status" value="1"/>
</dbReference>
<proteinExistence type="predicted"/>
<dbReference type="CDD" id="cd00732">
    <property type="entry name" value="CheW"/>
    <property type="match status" value="1"/>
</dbReference>
<dbReference type="GO" id="GO:0007165">
    <property type="term" value="P:signal transduction"/>
    <property type="evidence" value="ECO:0007669"/>
    <property type="project" value="InterPro"/>
</dbReference>
<dbReference type="PROSITE" id="PS50851">
    <property type="entry name" value="CHEW"/>
    <property type="match status" value="1"/>
</dbReference>
<organism evidence="2 3">
    <name type="scientific">Gynuella sunshinyii YC6258</name>
    <dbReference type="NCBI Taxonomy" id="1445510"/>
    <lineage>
        <taxon>Bacteria</taxon>
        <taxon>Pseudomonadati</taxon>
        <taxon>Pseudomonadota</taxon>
        <taxon>Gammaproteobacteria</taxon>
        <taxon>Oceanospirillales</taxon>
        <taxon>Saccharospirillaceae</taxon>
        <taxon>Gynuella</taxon>
    </lineage>
</organism>
<accession>A0A0C5VUY5</accession>
<evidence type="ECO:0000313" key="3">
    <source>
        <dbReference type="Proteomes" id="UP000032266"/>
    </source>
</evidence>
<dbReference type="SUPFAM" id="SSF50341">
    <property type="entry name" value="CheW-like"/>
    <property type="match status" value="1"/>
</dbReference>
<evidence type="ECO:0000259" key="1">
    <source>
        <dbReference type="PROSITE" id="PS50851"/>
    </source>
</evidence>
<name>A0A0C5VUY5_9GAMM</name>
<dbReference type="GO" id="GO:0005829">
    <property type="term" value="C:cytosol"/>
    <property type="evidence" value="ECO:0007669"/>
    <property type="project" value="TreeGrafter"/>
</dbReference>